<accession>A0ABD3MAN3</accession>
<evidence type="ECO:0008006" key="4">
    <source>
        <dbReference type="Google" id="ProtNLM"/>
    </source>
</evidence>
<evidence type="ECO:0000313" key="2">
    <source>
        <dbReference type="EMBL" id="KAL3760843.1"/>
    </source>
</evidence>
<gene>
    <name evidence="2" type="ORF">ACHAWU_007909</name>
</gene>
<dbReference type="Proteomes" id="UP001530293">
    <property type="component" value="Unassembled WGS sequence"/>
</dbReference>
<proteinExistence type="predicted"/>
<protein>
    <recommendedName>
        <fullName evidence="4">Extrinsic protein in photosystem II</fullName>
    </recommendedName>
</protein>
<feature type="chain" id="PRO_5044813156" description="Extrinsic protein in photosystem II" evidence="1">
    <location>
        <begin position="20"/>
        <end position="214"/>
    </location>
</feature>
<reference evidence="2 3" key="1">
    <citation type="submission" date="2024-10" db="EMBL/GenBank/DDBJ databases">
        <title>Updated reference genomes for cyclostephanoid diatoms.</title>
        <authorList>
            <person name="Roberts W.R."/>
            <person name="Alverson A.J."/>
        </authorList>
    </citation>
    <scope>NUCLEOTIDE SEQUENCE [LARGE SCALE GENOMIC DNA]</scope>
    <source>
        <strain evidence="2 3">AJA232-27</strain>
    </source>
</reference>
<keyword evidence="1" id="KW-0732">Signal</keyword>
<dbReference type="EMBL" id="JALLBG020000171">
    <property type="protein sequence ID" value="KAL3760843.1"/>
    <property type="molecule type" value="Genomic_DNA"/>
</dbReference>
<comment type="caution">
    <text evidence="2">The sequence shown here is derived from an EMBL/GenBank/DDBJ whole genome shotgun (WGS) entry which is preliminary data.</text>
</comment>
<dbReference type="AlphaFoldDB" id="A0ABD3MAN3"/>
<keyword evidence="3" id="KW-1185">Reference proteome</keyword>
<evidence type="ECO:0000313" key="3">
    <source>
        <dbReference type="Proteomes" id="UP001530293"/>
    </source>
</evidence>
<evidence type="ECO:0000256" key="1">
    <source>
        <dbReference type="SAM" id="SignalP"/>
    </source>
</evidence>
<organism evidence="2 3">
    <name type="scientific">Discostella pseudostelligera</name>
    <dbReference type="NCBI Taxonomy" id="259834"/>
    <lineage>
        <taxon>Eukaryota</taxon>
        <taxon>Sar</taxon>
        <taxon>Stramenopiles</taxon>
        <taxon>Ochrophyta</taxon>
        <taxon>Bacillariophyta</taxon>
        <taxon>Coscinodiscophyceae</taxon>
        <taxon>Thalassiosirophycidae</taxon>
        <taxon>Stephanodiscales</taxon>
        <taxon>Stephanodiscaceae</taxon>
        <taxon>Discostella</taxon>
    </lineage>
</organism>
<name>A0ABD3MAN3_9STRA</name>
<sequence length="214" mass="22846">MHAASILLLFGAFCQPAASFQPSSSTSGRFTSIQAARVSHHEADSNGIGSATTRRSFAEDLVKGSIGFSLANLASLPAYASGGATAGGAYLLSAKQRYNKRVLAGVKSFLTLDARNLNEVNAFFESTDEGGWEDLTAAGYLLANAFRTTSTKAPDALPSVKKWKAFAKEIELVKRALSKKDSEKVFTAYKSAEETLDAYLDAVELPSGMELKKM</sequence>
<feature type="signal peptide" evidence="1">
    <location>
        <begin position="1"/>
        <end position="19"/>
    </location>
</feature>